<name>A0A1G7I2T7_9BACT</name>
<sequence length="374" mass="40798">MMRFAAAALLLCVPLLSQQHEPHLKSLEDRKAEWRAEHHIILNLVMKDASGAPASHLSQQDIVLLDNGKPQPLESFREMTGLHSLEPVHVVVVLDTVNNSRKDLTEQQKSLESFLESTSGTLPYPTSLALVTDAATSVGEATRDSASLTAQLKELPLTSHMEEGYDTSAFGRSNSVELSTIKKEQSDGAARSQQLSNLNRRFQRSIPALEYLAHWQQDSPGRCLLFWLGRGWPMLTESEFTSDSARTQLGYFDSVVALTNALRAAQITVYNVGYPHASGSGYKGFLADVTSEHQATAGNLSLQVFAIHTGGAVMDHGSLGDQIRSGLADATPYYSVAFDAQAAHTLHEHHAIRVTVSGRPDISVSTDSAFYDEP</sequence>
<dbReference type="InterPro" id="IPR017802">
    <property type="entry name" value="VWFA-rel_acidobac-type"/>
</dbReference>
<gene>
    <name evidence="1" type="ORF">SAMN05444167_1296</name>
</gene>
<proteinExistence type="predicted"/>
<reference evidence="2" key="1">
    <citation type="submission" date="2016-10" db="EMBL/GenBank/DDBJ databases">
        <authorList>
            <person name="Varghese N."/>
            <person name="Submissions S."/>
        </authorList>
    </citation>
    <scope>NUCLEOTIDE SEQUENCE [LARGE SCALE GENOMIC DNA]</scope>
    <source>
        <strain evidence="2">GAS232</strain>
    </source>
</reference>
<dbReference type="OrthoDB" id="115401at2"/>
<dbReference type="RefSeq" id="WP_083344421.1">
    <property type="nucleotide sequence ID" value="NZ_LT629690.1"/>
</dbReference>
<organism evidence="1 2">
    <name type="scientific">Terriglobus roseus</name>
    <dbReference type="NCBI Taxonomy" id="392734"/>
    <lineage>
        <taxon>Bacteria</taxon>
        <taxon>Pseudomonadati</taxon>
        <taxon>Acidobacteriota</taxon>
        <taxon>Terriglobia</taxon>
        <taxon>Terriglobales</taxon>
        <taxon>Acidobacteriaceae</taxon>
        <taxon>Terriglobus</taxon>
    </lineage>
</organism>
<keyword evidence="2" id="KW-1185">Reference proteome</keyword>
<evidence type="ECO:0000313" key="1">
    <source>
        <dbReference type="EMBL" id="SDF06776.1"/>
    </source>
</evidence>
<dbReference type="EMBL" id="LT629690">
    <property type="protein sequence ID" value="SDF06776.1"/>
    <property type="molecule type" value="Genomic_DNA"/>
</dbReference>
<accession>A0A1G7I2T7</accession>
<dbReference type="Proteomes" id="UP000182427">
    <property type="component" value="Chromosome I"/>
</dbReference>
<evidence type="ECO:0000313" key="2">
    <source>
        <dbReference type="Proteomes" id="UP000182427"/>
    </source>
</evidence>
<dbReference type="NCBIfam" id="TIGR03436">
    <property type="entry name" value="acidobact_VWFA"/>
    <property type="match status" value="1"/>
</dbReference>
<dbReference type="AlphaFoldDB" id="A0A1G7I2T7"/>
<protein>
    <submittedName>
        <fullName evidence="1">VWFA-related domain-containing protein</fullName>
    </submittedName>
</protein>